<dbReference type="KEGG" id="cagg:HYG79_05555"/>
<keyword evidence="1" id="KW-0645">Protease</keyword>
<evidence type="ECO:0000256" key="4">
    <source>
        <dbReference type="SAM" id="SignalP"/>
    </source>
</evidence>
<dbReference type="InterPro" id="IPR003961">
    <property type="entry name" value="FN3_dom"/>
</dbReference>
<dbReference type="Gene3D" id="2.60.40.10">
    <property type="entry name" value="Immunoglobulins"/>
    <property type="match status" value="1"/>
</dbReference>
<dbReference type="SUPFAM" id="SSF49785">
    <property type="entry name" value="Galactose-binding domain-like"/>
    <property type="match status" value="1"/>
</dbReference>
<dbReference type="NCBIfam" id="TIGR04183">
    <property type="entry name" value="Por_Secre_tail"/>
    <property type="match status" value="1"/>
</dbReference>
<evidence type="ECO:0000259" key="6">
    <source>
        <dbReference type="PROSITE" id="PS51829"/>
    </source>
</evidence>
<gene>
    <name evidence="7" type="ORF">HYG79_05555</name>
</gene>
<dbReference type="SUPFAM" id="SSF55486">
    <property type="entry name" value="Metalloproteases ('zincins'), catalytic domain"/>
    <property type="match status" value="1"/>
</dbReference>
<feature type="chain" id="PRO_5029005669" evidence="4">
    <location>
        <begin position="23"/>
        <end position="1259"/>
    </location>
</feature>
<evidence type="ECO:0000256" key="3">
    <source>
        <dbReference type="ARBA" id="ARBA00022801"/>
    </source>
</evidence>
<dbReference type="Pfam" id="PF18962">
    <property type="entry name" value="Por_Secre_tail"/>
    <property type="match status" value="1"/>
</dbReference>
<organism evidence="7 8">
    <name type="scientific">Costertonia aggregata</name>
    <dbReference type="NCBI Taxonomy" id="343403"/>
    <lineage>
        <taxon>Bacteria</taxon>
        <taxon>Pseudomonadati</taxon>
        <taxon>Bacteroidota</taxon>
        <taxon>Flavobacteriia</taxon>
        <taxon>Flavobacteriales</taxon>
        <taxon>Flavobacteriaceae</taxon>
        <taxon>Costertonia</taxon>
    </lineage>
</organism>
<dbReference type="GO" id="GO:0006508">
    <property type="term" value="P:proteolysis"/>
    <property type="evidence" value="ECO:0007669"/>
    <property type="project" value="UniProtKB-KW"/>
</dbReference>
<proteinExistence type="predicted"/>
<dbReference type="Gene3D" id="3.40.390.10">
    <property type="entry name" value="Collagenase (Catalytic Domain)"/>
    <property type="match status" value="1"/>
</dbReference>
<dbReference type="GO" id="GO:0008237">
    <property type="term" value="F:metallopeptidase activity"/>
    <property type="evidence" value="ECO:0007669"/>
    <property type="project" value="InterPro"/>
</dbReference>
<evidence type="ECO:0000313" key="7">
    <source>
        <dbReference type="EMBL" id="QLG47206.1"/>
    </source>
</evidence>
<dbReference type="Pfam" id="PF01483">
    <property type="entry name" value="P_proprotein"/>
    <property type="match status" value="1"/>
</dbReference>
<feature type="domain" description="Fibronectin type-III" evidence="5">
    <location>
        <begin position="751"/>
        <end position="840"/>
    </location>
</feature>
<dbReference type="InterPro" id="IPR026444">
    <property type="entry name" value="Secre_tail"/>
</dbReference>
<dbReference type="SUPFAM" id="SSF49265">
    <property type="entry name" value="Fibronectin type III"/>
    <property type="match status" value="1"/>
</dbReference>
<name>A0A7H9AUT4_9FLAO</name>
<dbReference type="InterPro" id="IPR024079">
    <property type="entry name" value="MetalloPept_cat_dom_sf"/>
</dbReference>
<feature type="signal peptide" evidence="4">
    <location>
        <begin position="1"/>
        <end position="22"/>
    </location>
</feature>
<evidence type="ECO:0000256" key="1">
    <source>
        <dbReference type="ARBA" id="ARBA00022670"/>
    </source>
</evidence>
<dbReference type="InterPro" id="IPR036116">
    <property type="entry name" value="FN3_sf"/>
</dbReference>
<sequence length="1259" mass="136486">MIVKLRLVFSFTIFFMWFCSNAQEQYWQEQTSQSIPKGKMFQSLKASETKTFELKSDIFFEKLQNASSVGRNAVQLYFPNEKGEMIAFHVMEKSIMAPELARKFPMIKSYSGESTDGSGIKIRFSFSHKGLQAMLLHANEAPPAFIQKSSDKEDVYVVYTRKGEIGTEKDFICSTRTEIEKSAGNLTARLVDGMVLRKFRLAVSATGEYTQFHGGSVADAMAAINATMTRVNQVFERDLAVTLELVPNNDQIIYINAATDPYTSNLNTQVQNTLTSEIGEANYDIGHLFHEAPDGGDAGFIGAVCVDNRKGSAFAASRNPQGDIFDLDFVAHEMGHQLGANHTWSFQSEGTLVQAEPASGTTIMGYAGIVQGNNVASNGDDYFHYYSILQIQENLETKTCPERIPITNSPPTISTIGNFVIPKSTAFVLSGNAEDTDASDVLLYTWEQIDNGVVVTSTFGPSNPSGANFRSRPPTTSPDRYFPFLSRIVQGTLTQTTPSTGSAWETISDVPREMNFALTVRDNGDVAGQVASELVKVDVTNNAGPFLVTSQSGSESYVAGSVQEITWDVAGTNVAPVNAANVDIFLSTDGGVSFPTVLAQDVPNDGSHSILLPGIATTNARVMVKASDNIFLSVNGSDFAITETEVVLQFNKLNHEVCIPDNLVVPFNYETFNGFNEEVTFSATGLPPNLGVSFSPSTATTNDTPVDITFDNTANVTPGEYTVTITATSASVAKNVVLDLNLYTTTFETVNLTSPQDTGTNISIGATLEWDATPLTNSYDVEIATDIGFTTITESATVVPNSYTPTNLTPETTYFWRVKPKNICGEGVFSTIFSFTTIQVNCNTLVANNLPLEISNIGTPTVVSRITFLEDLKITDIDVNLNITHTFVEDLIIRLTSPSGNSAILVSNSCGNMDNINATFDDAAPPFVCSGNPAINGTVSPLGALSVFNGESLQGEWLLEIVDSQPNDGGALVDFSLDVCVEGDFRIDADNDGVFDDGDDLCLGTPAGVEVNTDGCPVYRFAQDNFEIEVNSETCRDNNDGSILITPTNTSINYTVNISGNGIDDSFDFTTSVVLDRLNAGEYDLCINGTLADVNYETFCSRVVITQPDALGVSSKLSEDSARVTLVLEGAALFNIELNGILQQTEASEIQLDLRNGLNTLKVSTNLPCQGIYEEEVFGFLEPVLYPNPVIDLAKIYVGPSIQNLDVDLYGLDGKRISSKSYQVHQNEITLEFANLPSGLYLVRLDGLQTSKTFKVLKR</sequence>
<dbReference type="PROSITE" id="PS51829">
    <property type="entry name" value="P_HOMO_B"/>
    <property type="match status" value="1"/>
</dbReference>
<dbReference type="InterPro" id="IPR002884">
    <property type="entry name" value="P_dom"/>
</dbReference>
<dbReference type="Gene3D" id="2.60.120.260">
    <property type="entry name" value="Galactose-binding domain-like"/>
    <property type="match status" value="1"/>
</dbReference>
<dbReference type="CDD" id="cd00063">
    <property type="entry name" value="FN3"/>
    <property type="match status" value="1"/>
</dbReference>
<feature type="domain" description="P/Homo B" evidence="6">
    <location>
        <begin position="836"/>
        <end position="987"/>
    </location>
</feature>
<dbReference type="Pfam" id="PF13583">
    <property type="entry name" value="Reprolysin_4"/>
    <property type="match status" value="1"/>
</dbReference>
<dbReference type="InterPro" id="IPR008979">
    <property type="entry name" value="Galactose-bd-like_sf"/>
</dbReference>
<keyword evidence="2 4" id="KW-0732">Signal</keyword>
<reference evidence="7 8" key="1">
    <citation type="journal article" date="2006" name="Int. J. Syst. Evol. Microbiol.">
        <title>Costertonia aggregata gen. nov., sp. nov., a mesophilic marine bacterium of the family Flavobacteriaceae, isolated from a mature biofilm.</title>
        <authorList>
            <person name="Kwon K.K."/>
            <person name="Lee Y.K."/>
            <person name="Lee H.K."/>
        </authorList>
    </citation>
    <scope>NUCLEOTIDE SEQUENCE [LARGE SCALE GENOMIC DNA]</scope>
    <source>
        <strain evidence="7 8">KCCM 42265</strain>
    </source>
</reference>
<keyword evidence="3" id="KW-0378">Hydrolase</keyword>
<keyword evidence="8" id="KW-1185">Reference proteome</keyword>
<accession>A0A7H9AUT4</accession>
<dbReference type="GO" id="GO:0004252">
    <property type="term" value="F:serine-type endopeptidase activity"/>
    <property type="evidence" value="ECO:0007669"/>
    <property type="project" value="InterPro"/>
</dbReference>
<protein>
    <submittedName>
        <fullName evidence="7">Proprotein convertase P-domain-containing protein</fullName>
    </submittedName>
</protein>
<evidence type="ECO:0000313" key="8">
    <source>
        <dbReference type="Proteomes" id="UP000509302"/>
    </source>
</evidence>
<dbReference type="Proteomes" id="UP000509302">
    <property type="component" value="Chromosome"/>
</dbReference>
<dbReference type="AlphaFoldDB" id="A0A7H9AUT4"/>
<evidence type="ECO:0000256" key="2">
    <source>
        <dbReference type="ARBA" id="ARBA00022729"/>
    </source>
</evidence>
<dbReference type="EMBL" id="CP058595">
    <property type="protein sequence ID" value="QLG47206.1"/>
    <property type="molecule type" value="Genomic_DNA"/>
</dbReference>
<evidence type="ECO:0000259" key="5">
    <source>
        <dbReference type="PROSITE" id="PS50853"/>
    </source>
</evidence>
<dbReference type="PROSITE" id="PS50853">
    <property type="entry name" value="FN3"/>
    <property type="match status" value="1"/>
</dbReference>
<dbReference type="InterPro" id="IPR013783">
    <property type="entry name" value="Ig-like_fold"/>
</dbReference>